<reference evidence="2" key="1">
    <citation type="submission" date="2023-05" db="EMBL/GenBank/DDBJ databases">
        <title>Anaerotaeda fermentans gen. nov., sp. nov., a novel anaerobic planctomycete of the new family within the order Sedimentisphaerales isolated from Taman Peninsula, Russia.</title>
        <authorList>
            <person name="Khomyakova M.A."/>
            <person name="Merkel A.Y."/>
            <person name="Slobodkin A.I."/>
        </authorList>
    </citation>
    <scope>NUCLEOTIDE SEQUENCE</scope>
    <source>
        <strain evidence="2">M17dextr</strain>
    </source>
</reference>
<evidence type="ECO:0000313" key="2">
    <source>
        <dbReference type="EMBL" id="MDI6448857.1"/>
    </source>
</evidence>
<sequence>MATQVDTKIAEAQIHHLMDDWARAARDKDIDGIMACYTPDIVSFDMIPPLQYVGAEAYRKDWQMGFEMCQEAGDFETRDETLAVGADVAFCHRLNRMSGTDEEGNAFDCWVRWTQCFKKVHGKWLIAHEHISVPLDMQTNQALTDLKP</sequence>
<dbReference type="EMBL" id="JASCXX010000007">
    <property type="protein sequence ID" value="MDI6448857.1"/>
    <property type="molecule type" value="Genomic_DNA"/>
</dbReference>
<name>A0AAW6TWQ8_9BACT</name>
<dbReference type="InterPro" id="IPR037401">
    <property type="entry name" value="SnoaL-like"/>
</dbReference>
<dbReference type="Proteomes" id="UP001431776">
    <property type="component" value="Unassembled WGS sequence"/>
</dbReference>
<feature type="domain" description="SnoaL-like" evidence="1">
    <location>
        <begin position="14"/>
        <end position="135"/>
    </location>
</feature>
<dbReference type="AlphaFoldDB" id="A0AAW6TWQ8"/>
<dbReference type="Gene3D" id="3.10.450.50">
    <property type="match status" value="1"/>
</dbReference>
<dbReference type="InterPro" id="IPR032710">
    <property type="entry name" value="NTF2-like_dom_sf"/>
</dbReference>
<organism evidence="2 3">
    <name type="scientific">Anaerobaca lacustris</name>
    <dbReference type="NCBI Taxonomy" id="3044600"/>
    <lineage>
        <taxon>Bacteria</taxon>
        <taxon>Pseudomonadati</taxon>
        <taxon>Planctomycetota</taxon>
        <taxon>Phycisphaerae</taxon>
        <taxon>Sedimentisphaerales</taxon>
        <taxon>Anaerobacaceae</taxon>
        <taxon>Anaerobaca</taxon>
    </lineage>
</organism>
<dbReference type="Pfam" id="PF13474">
    <property type="entry name" value="SnoaL_3"/>
    <property type="match status" value="1"/>
</dbReference>
<dbReference type="SUPFAM" id="SSF54427">
    <property type="entry name" value="NTF2-like"/>
    <property type="match status" value="1"/>
</dbReference>
<keyword evidence="3" id="KW-1185">Reference proteome</keyword>
<accession>A0AAW6TWQ8</accession>
<comment type="caution">
    <text evidence="2">The sequence shown here is derived from an EMBL/GenBank/DDBJ whole genome shotgun (WGS) entry which is preliminary data.</text>
</comment>
<evidence type="ECO:0000259" key="1">
    <source>
        <dbReference type="Pfam" id="PF13474"/>
    </source>
</evidence>
<evidence type="ECO:0000313" key="3">
    <source>
        <dbReference type="Proteomes" id="UP001431776"/>
    </source>
</evidence>
<gene>
    <name evidence="2" type="ORF">QJ522_07345</name>
</gene>
<proteinExistence type="predicted"/>
<dbReference type="RefSeq" id="WP_349244267.1">
    <property type="nucleotide sequence ID" value="NZ_JASCXX010000007.1"/>
</dbReference>
<protein>
    <submittedName>
        <fullName evidence="2">Nuclear transport factor 2 family protein</fullName>
    </submittedName>
</protein>